<evidence type="ECO:0000313" key="6">
    <source>
        <dbReference type="EMBL" id="XDQ07300.1"/>
    </source>
</evidence>
<evidence type="ECO:0000256" key="2">
    <source>
        <dbReference type="ARBA" id="ARBA00023125"/>
    </source>
</evidence>
<evidence type="ECO:0000256" key="3">
    <source>
        <dbReference type="ARBA" id="ARBA00023163"/>
    </source>
</evidence>
<protein>
    <submittedName>
        <fullName evidence="6">TetR/AcrR family transcriptional regulator</fullName>
    </submittedName>
</protein>
<dbReference type="InterPro" id="IPR009057">
    <property type="entry name" value="Homeodomain-like_sf"/>
</dbReference>
<dbReference type="InterPro" id="IPR001647">
    <property type="entry name" value="HTH_TetR"/>
</dbReference>
<dbReference type="PANTHER" id="PTHR47506:SF1">
    <property type="entry name" value="HTH-TYPE TRANSCRIPTIONAL REGULATOR YJDC"/>
    <property type="match status" value="1"/>
</dbReference>
<dbReference type="InterPro" id="IPR036271">
    <property type="entry name" value="Tet_transcr_reg_TetR-rel_C_sf"/>
</dbReference>
<dbReference type="Pfam" id="PF16925">
    <property type="entry name" value="TetR_C_13"/>
    <property type="match status" value="1"/>
</dbReference>
<dbReference type="InterPro" id="IPR011075">
    <property type="entry name" value="TetR_C"/>
</dbReference>
<keyword evidence="3" id="KW-0804">Transcription</keyword>
<sequence>MAGKKQFDMDAALDAAMVQFWRAGYAATSVDDLSRATGLNRSSIYSSLGDKDALFLRCLDRYAARYGEKYDAALSCAASEPVAAVRAFFDVTLKRIADPELPDGCLIAQSAMAIPTLSSAVAAHTKEALGFQRSRLRAALKAGRLPDQDADAFAEHMAAVNQSLAVMSRAGASPAQLASVVGVTLDALSRALPATRHVQG</sequence>
<dbReference type="Gene3D" id="1.10.357.10">
    <property type="entry name" value="Tetracycline Repressor, domain 2"/>
    <property type="match status" value="1"/>
</dbReference>
<name>A0AB39MLQ3_9ACTN</name>
<dbReference type="GO" id="GO:0003677">
    <property type="term" value="F:DNA binding"/>
    <property type="evidence" value="ECO:0007669"/>
    <property type="project" value="UniProtKB-UniRule"/>
</dbReference>
<dbReference type="PROSITE" id="PS50977">
    <property type="entry name" value="HTH_TETR_2"/>
    <property type="match status" value="1"/>
</dbReference>
<evidence type="ECO:0000256" key="4">
    <source>
        <dbReference type="PROSITE-ProRule" id="PRU00335"/>
    </source>
</evidence>
<dbReference type="Pfam" id="PF00440">
    <property type="entry name" value="TetR_N"/>
    <property type="match status" value="1"/>
</dbReference>
<proteinExistence type="predicted"/>
<organism evidence="6">
    <name type="scientific">Streptomyces sp. R08</name>
    <dbReference type="NCBI Taxonomy" id="3238624"/>
    <lineage>
        <taxon>Bacteria</taxon>
        <taxon>Bacillati</taxon>
        <taxon>Actinomycetota</taxon>
        <taxon>Actinomycetes</taxon>
        <taxon>Kitasatosporales</taxon>
        <taxon>Streptomycetaceae</taxon>
        <taxon>Streptomyces</taxon>
    </lineage>
</organism>
<dbReference type="RefSeq" id="WP_369192091.1">
    <property type="nucleotide sequence ID" value="NZ_CP163431.1"/>
</dbReference>
<keyword evidence="2 4" id="KW-0238">DNA-binding</keyword>
<dbReference type="SUPFAM" id="SSF46689">
    <property type="entry name" value="Homeodomain-like"/>
    <property type="match status" value="1"/>
</dbReference>
<reference evidence="6" key="1">
    <citation type="submission" date="2024-07" db="EMBL/GenBank/DDBJ databases">
        <authorList>
            <person name="Yu S.T."/>
        </authorList>
    </citation>
    <scope>NUCLEOTIDE SEQUENCE</scope>
    <source>
        <strain evidence="6">R08</strain>
    </source>
</reference>
<dbReference type="Gene3D" id="1.10.10.60">
    <property type="entry name" value="Homeodomain-like"/>
    <property type="match status" value="1"/>
</dbReference>
<keyword evidence="1" id="KW-0805">Transcription regulation</keyword>
<evidence type="ECO:0000256" key="1">
    <source>
        <dbReference type="ARBA" id="ARBA00023015"/>
    </source>
</evidence>
<feature type="domain" description="HTH tetR-type" evidence="5">
    <location>
        <begin position="6"/>
        <end position="66"/>
    </location>
</feature>
<dbReference type="SUPFAM" id="SSF48498">
    <property type="entry name" value="Tetracyclin repressor-like, C-terminal domain"/>
    <property type="match status" value="1"/>
</dbReference>
<dbReference type="AlphaFoldDB" id="A0AB39MLQ3"/>
<accession>A0AB39MLQ3</accession>
<gene>
    <name evidence="6" type="ORF">AB5J58_47070</name>
</gene>
<dbReference type="PANTHER" id="PTHR47506">
    <property type="entry name" value="TRANSCRIPTIONAL REGULATORY PROTEIN"/>
    <property type="match status" value="1"/>
</dbReference>
<evidence type="ECO:0000259" key="5">
    <source>
        <dbReference type="PROSITE" id="PS50977"/>
    </source>
</evidence>
<feature type="DNA-binding region" description="H-T-H motif" evidence="4">
    <location>
        <begin position="29"/>
        <end position="48"/>
    </location>
</feature>
<dbReference type="EMBL" id="CP163431">
    <property type="protein sequence ID" value="XDQ07300.1"/>
    <property type="molecule type" value="Genomic_DNA"/>
</dbReference>